<dbReference type="NCBIfam" id="NF006698">
    <property type="entry name" value="PRK09243.1-5"/>
    <property type="match status" value="1"/>
</dbReference>
<keyword evidence="11" id="KW-0328">Glycosyltransferase</keyword>
<dbReference type="InterPro" id="IPR013785">
    <property type="entry name" value="Aldolase_TIM"/>
</dbReference>
<dbReference type="InterPro" id="IPR036068">
    <property type="entry name" value="Nicotinate_pribotase-like_C"/>
</dbReference>
<comment type="catalytic activity">
    <reaction evidence="8 9">
        <text>5-phospho-alpha-D-ribose 1-diphosphate + nicotinate + ATP + H2O = nicotinate beta-D-ribonucleotide + ADP + phosphate + diphosphate</text>
        <dbReference type="Rhea" id="RHEA:36163"/>
        <dbReference type="ChEBI" id="CHEBI:15377"/>
        <dbReference type="ChEBI" id="CHEBI:30616"/>
        <dbReference type="ChEBI" id="CHEBI:32544"/>
        <dbReference type="ChEBI" id="CHEBI:33019"/>
        <dbReference type="ChEBI" id="CHEBI:43474"/>
        <dbReference type="ChEBI" id="CHEBI:57502"/>
        <dbReference type="ChEBI" id="CHEBI:58017"/>
        <dbReference type="ChEBI" id="CHEBI:456216"/>
        <dbReference type="EC" id="6.3.4.21"/>
    </reaction>
</comment>
<proteinExistence type="inferred from homology"/>
<dbReference type="SUPFAM" id="SSF54675">
    <property type="entry name" value="Nicotinate/Quinolinate PRTase N-terminal domain-like"/>
    <property type="match status" value="1"/>
</dbReference>
<gene>
    <name evidence="11" type="primary">pncB</name>
    <name evidence="11" type="ORF">Cph01nite_00560</name>
</gene>
<dbReference type="SUPFAM" id="SSF51690">
    <property type="entry name" value="Nicotinate/Quinolinate PRTase C-terminal domain-like"/>
    <property type="match status" value="1"/>
</dbReference>
<dbReference type="EMBL" id="BONP01000001">
    <property type="protein sequence ID" value="GIG38294.1"/>
    <property type="molecule type" value="Genomic_DNA"/>
</dbReference>
<evidence type="ECO:0000259" key="10">
    <source>
        <dbReference type="Pfam" id="PF17767"/>
    </source>
</evidence>
<dbReference type="PANTHER" id="PTHR11098">
    <property type="entry name" value="NICOTINATE PHOSPHORIBOSYLTRANSFERASE"/>
    <property type="match status" value="1"/>
</dbReference>
<comment type="caution">
    <text evidence="11">The sequence shown here is derived from an EMBL/GenBank/DDBJ whole genome shotgun (WGS) entry which is preliminary data.</text>
</comment>
<comment type="PTM">
    <text evidence="9">Transiently phosphorylated on a His residue during the reaction cycle. Phosphorylation strongly increases the affinity for substrates and increases the rate of nicotinate D-ribonucleotide production. Dephosphorylation regenerates the low-affinity form of the enzyme, leading to product release.</text>
</comment>
<dbReference type="Proteomes" id="UP000614741">
    <property type="component" value="Unassembled WGS sequence"/>
</dbReference>
<dbReference type="PANTHER" id="PTHR11098:SF8">
    <property type="entry name" value="NICOTINATE PHOSPHORIBOSYLTRANSFERASE PNCB1"/>
    <property type="match status" value="1"/>
</dbReference>
<reference evidence="11 12" key="1">
    <citation type="submission" date="2021-01" db="EMBL/GenBank/DDBJ databases">
        <title>Whole genome shotgun sequence of Cellulomonas phragmiteti NBRC 110785.</title>
        <authorList>
            <person name="Komaki H."/>
            <person name="Tamura T."/>
        </authorList>
    </citation>
    <scope>NUCLEOTIDE SEQUENCE [LARGE SCALE GENOMIC DNA]</scope>
    <source>
        <strain evidence="11 12">NBRC 110785</strain>
    </source>
</reference>
<dbReference type="NCBIfam" id="NF009131">
    <property type="entry name" value="PRK12484.1"/>
    <property type="match status" value="1"/>
</dbReference>
<evidence type="ECO:0000256" key="2">
    <source>
        <dbReference type="ARBA" id="ARBA00010897"/>
    </source>
</evidence>
<dbReference type="InterPro" id="IPR006405">
    <property type="entry name" value="Nic_PRibTrfase_pncB"/>
</dbReference>
<accession>A0ABQ4DG27</accession>
<evidence type="ECO:0000313" key="11">
    <source>
        <dbReference type="EMBL" id="GIG38294.1"/>
    </source>
</evidence>
<dbReference type="GO" id="GO:0016757">
    <property type="term" value="F:glycosyltransferase activity"/>
    <property type="evidence" value="ECO:0007669"/>
    <property type="project" value="UniProtKB-KW"/>
</dbReference>
<evidence type="ECO:0000256" key="6">
    <source>
        <dbReference type="ARBA" id="ARBA00022642"/>
    </source>
</evidence>
<evidence type="ECO:0000313" key="12">
    <source>
        <dbReference type="Proteomes" id="UP000614741"/>
    </source>
</evidence>
<name>A0ABQ4DG27_9CELL</name>
<evidence type="ECO:0000256" key="7">
    <source>
        <dbReference type="ARBA" id="ARBA00022679"/>
    </source>
</evidence>
<dbReference type="Gene3D" id="3.20.140.10">
    <property type="entry name" value="nicotinate phosphoribosyltransferase"/>
    <property type="match status" value="1"/>
</dbReference>
<feature type="domain" description="Nicotinate phosphoribosyltransferase N-terminal" evidence="10">
    <location>
        <begin position="45"/>
        <end position="169"/>
    </location>
</feature>
<evidence type="ECO:0000256" key="3">
    <source>
        <dbReference type="ARBA" id="ARBA00013236"/>
    </source>
</evidence>
<dbReference type="InterPro" id="IPR007229">
    <property type="entry name" value="Nic_PRibTrfase-Fam"/>
</dbReference>
<dbReference type="InterPro" id="IPR040727">
    <property type="entry name" value="NAPRTase_N"/>
</dbReference>
<keyword evidence="12" id="KW-1185">Reference proteome</keyword>
<evidence type="ECO:0000256" key="4">
    <source>
        <dbReference type="ARBA" id="ARBA00022553"/>
    </source>
</evidence>
<evidence type="ECO:0000256" key="8">
    <source>
        <dbReference type="ARBA" id="ARBA00048668"/>
    </source>
</evidence>
<organism evidence="11 12">
    <name type="scientific">Cellulomonas phragmiteti</name>
    <dbReference type="NCBI Taxonomy" id="478780"/>
    <lineage>
        <taxon>Bacteria</taxon>
        <taxon>Bacillati</taxon>
        <taxon>Actinomycetota</taxon>
        <taxon>Actinomycetes</taxon>
        <taxon>Micrococcales</taxon>
        <taxon>Cellulomonadaceae</taxon>
        <taxon>Cellulomonas</taxon>
    </lineage>
</organism>
<evidence type="ECO:0000256" key="1">
    <source>
        <dbReference type="ARBA" id="ARBA00004952"/>
    </source>
</evidence>
<keyword evidence="4" id="KW-0597">Phosphoprotein</keyword>
<comment type="function">
    <text evidence="9">Catalyzes the first step in the biosynthesis of NAD from nicotinic acid, the ATP-dependent synthesis of beta-nicotinate D-ribonucleotide from nicotinate and 5-phospho-D-ribose 1-phosphate.</text>
</comment>
<keyword evidence="7 9" id="KW-0808">Transferase</keyword>
<comment type="similarity">
    <text evidence="2 9">Belongs to the NAPRTase family.</text>
</comment>
<sequence length="485" mass="50203">MRRAPDRVPCALRGVYVGAMTDTPAPAPAATSPAVAAVGSGSTALLTDRYELTMLQAALADGTAHRRCVFEVFTRRLPAGRRYGVLAGTGRVLEQLAAFRFGTAELDWLADERVVDDATLAFLADYRFAGDVVGYAEGEVFFPQSPVLVVEGTFAQAVLIETLVLSVLNYDSAVASAASRMTSAAVGRPCLEMGARRAHEDAAVAAARAAVVAGFAATSNLEAGRRYGLPTIGTAAHAFTLLHDDEEAAFASQVRSQGPGTTLLVDTYDVRRGVERALAAAGTALGAVRLDSGDLGVLAQEVRAQLDAAGAHDTRIVVTSDLDEHAIASLAVAPVDSYGVGTALVTGSGSPTCGMVYKLVAREGASGAMEPVAKASRSKTSVGGRKSAARRLDEDGRAVEEVLVVGADDDVAGWTARQQAAPAAALRTLHVPLVREGEVLPGLTAAPGVRAAAERHAASRDELPRGARRLSADEAAVPTVELRLG</sequence>
<dbReference type="NCBIfam" id="TIGR01513">
    <property type="entry name" value="NAPRTase_put"/>
    <property type="match status" value="1"/>
</dbReference>
<keyword evidence="6 9" id="KW-0662">Pyridine nucleotide biosynthesis</keyword>
<dbReference type="EC" id="6.3.4.21" evidence="3 9"/>
<evidence type="ECO:0000256" key="5">
    <source>
        <dbReference type="ARBA" id="ARBA00022598"/>
    </source>
</evidence>
<dbReference type="Gene3D" id="3.20.20.70">
    <property type="entry name" value="Aldolase class I"/>
    <property type="match status" value="1"/>
</dbReference>
<dbReference type="Pfam" id="PF17767">
    <property type="entry name" value="NAPRTase_N"/>
    <property type="match status" value="1"/>
</dbReference>
<evidence type="ECO:0000256" key="9">
    <source>
        <dbReference type="RuleBase" id="RU365100"/>
    </source>
</evidence>
<protein>
    <recommendedName>
        <fullName evidence="3 9">Nicotinate phosphoribosyltransferase</fullName>
        <ecNumber evidence="3 9">6.3.4.21</ecNumber>
    </recommendedName>
</protein>
<keyword evidence="5 9" id="KW-0436">Ligase</keyword>
<comment type="pathway">
    <text evidence="1 9">Cofactor biosynthesis; NAD(+) biosynthesis; nicotinate D-ribonucleotide from nicotinate: step 1/1.</text>
</comment>